<dbReference type="Pfam" id="PF10211">
    <property type="entry name" value="Ax_dynein_light"/>
    <property type="match status" value="1"/>
</dbReference>
<keyword evidence="1" id="KW-0243">Dynein</keyword>
<evidence type="ECO:0000313" key="7">
    <source>
        <dbReference type="Proteomes" id="UP000494040"/>
    </source>
</evidence>
<keyword evidence="3" id="KW-0505">Motor protein</keyword>
<evidence type="ECO:0000256" key="3">
    <source>
        <dbReference type="ARBA" id="ARBA00023175"/>
    </source>
</evidence>
<proteinExistence type="inferred from homology"/>
<evidence type="ECO:0000256" key="5">
    <source>
        <dbReference type="SAM" id="Coils"/>
    </source>
</evidence>
<evidence type="ECO:0000256" key="4">
    <source>
        <dbReference type="ARBA" id="ARBA00038114"/>
    </source>
</evidence>
<dbReference type="RefSeq" id="XP_014252644.1">
    <property type="nucleotide sequence ID" value="XM_014397158.1"/>
</dbReference>
<keyword evidence="2 5" id="KW-0175">Coiled coil</keyword>
<evidence type="ECO:0000256" key="2">
    <source>
        <dbReference type="ARBA" id="ARBA00023054"/>
    </source>
</evidence>
<feature type="coiled-coil region" evidence="5">
    <location>
        <begin position="168"/>
        <end position="238"/>
    </location>
</feature>
<comment type="similarity">
    <text evidence="4">Belongs to the inner dynein arm light chain family.</text>
</comment>
<protein>
    <recommendedName>
        <fullName evidence="8">33 kDa inner dynein arm light chain, axonemal</fullName>
    </recommendedName>
</protein>
<evidence type="ECO:0000256" key="1">
    <source>
        <dbReference type="ARBA" id="ARBA00023017"/>
    </source>
</evidence>
<dbReference type="PANTHER" id="PTHR13183:SF0">
    <property type="entry name" value="AXONEMAL DYNEIN LIGHT INTERMEDIATE POLYPEPTIDE 1"/>
    <property type="match status" value="1"/>
</dbReference>
<keyword evidence="7" id="KW-1185">Reference proteome</keyword>
<dbReference type="GO" id="GO:0045504">
    <property type="term" value="F:dynein heavy chain binding"/>
    <property type="evidence" value="ECO:0007669"/>
    <property type="project" value="TreeGrafter"/>
</dbReference>
<accession>A0A8I6TFN0</accession>
<dbReference type="Proteomes" id="UP000494040">
    <property type="component" value="Unassembled WGS sequence"/>
</dbReference>
<dbReference type="EnsemblMetazoa" id="XM_014397158.1">
    <property type="protein sequence ID" value="XP_014252644.1"/>
    <property type="gene ID" value="LOC106668423"/>
</dbReference>
<dbReference type="GO" id="GO:0005930">
    <property type="term" value="C:axoneme"/>
    <property type="evidence" value="ECO:0007669"/>
    <property type="project" value="TreeGrafter"/>
</dbReference>
<dbReference type="GO" id="GO:0097546">
    <property type="term" value="C:ciliary base"/>
    <property type="evidence" value="ECO:0007669"/>
    <property type="project" value="TreeGrafter"/>
</dbReference>
<evidence type="ECO:0000313" key="6">
    <source>
        <dbReference type="EnsemblMetazoa" id="XP_014252644.1"/>
    </source>
</evidence>
<dbReference type="KEGG" id="clec:106668423"/>
<dbReference type="OMA" id="QVTIICA"/>
<dbReference type="GO" id="GO:0030286">
    <property type="term" value="C:dynein complex"/>
    <property type="evidence" value="ECO:0007669"/>
    <property type="project" value="UniProtKB-KW"/>
</dbReference>
<dbReference type="PANTHER" id="PTHR13183">
    <property type="entry name" value="AXONEMAL INNER ARM DYNEIN LIGHT CHAIN 28"/>
    <property type="match status" value="1"/>
</dbReference>
<reference evidence="6" key="1">
    <citation type="submission" date="2022-01" db="UniProtKB">
        <authorList>
            <consortium name="EnsemblMetazoa"/>
        </authorList>
    </citation>
    <scope>IDENTIFICATION</scope>
</reference>
<sequence length="253" mass="29200">MGSKILAAEPTLVKYSNPVLVVNKEGKADKSALDIKTESIVYAKDITSDRSVSTQQVLDCILPPRQWEEDGQLWKQQVSPEPATRADVLKLGEQLDTKLQQKRARETGICGIRRNLFTQAFDEIIRQVTINCAERGLLLLRVRDEMRMTANAYQSLYESSIAYGMRKALMAEQNRSNLEEELKRLRDEKSELKKRLLELRARYELMDRRAAELRATEEKKHNEELAQLRRTNNTLKAQLETIIAPKKHIDIHK</sequence>
<evidence type="ECO:0008006" key="8">
    <source>
        <dbReference type="Google" id="ProtNLM"/>
    </source>
</evidence>
<dbReference type="OrthoDB" id="273640at2759"/>
<dbReference type="AlphaFoldDB" id="A0A8I6TFN0"/>
<organism evidence="6 7">
    <name type="scientific">Cimex lectularius</name>
    <name type="common">Bed bug</name>
    <name type="synonym">Acanthia lectularia</name>
    <dbReference type="NCBI Taxonomy" id="79782"/>
    <lineage>
        <taxon>Eukaryota</taxon>
        <taxon>Metazoa</taxon>
        <taxon>Ecdysozoa</taxon>
        <taxon>Arthropoda</taxon>
        <taxon>Hexapoda</taxon>
        <taxon>Insecta</taxon>
        <taxon>Pterygota</taxon>
        <taxon>Neoptera</taxon>
        <taxon>Paraneoptera</taxon>
        <taxon>Hemiptera</taxon>
        <taxon>Heteroptera</taxon>
        <taxon>Panheteroptera</taxon>
        <taxon>Cimicomorpha</taxon>
        <taxon>Cimicidae</taxon>
        <taxon>Cimex</taxon>
    </lineage>
</organism>
<dbReference type="InterPro" id="IPR019347">
    <property type="entry name" value="Axonemal_dynein_light_chain"/>
</dbReference>
<name>A0A8I6TFN0_CIMLE</name>
<dbReference type="GeneID" id="106668423"/>